<dbReference type="Proteomes" id="UP000807159">
    <property type="component" value="Chromosome 13"/>
</dbReference>
<accession>A0A8T2XAG7</accession>
<dbReference type="PRINTS" id="PR00742">
    <property type="entry name" value="GLHYDRLASE35"/>
</dbReference>
<dbReference type="InterPro" id="IPR019801">
    <property type="entry name" value="Glyco_hydro_35_CS"/>
</dbReference>
<keyword evidence="6" id="KW-0964">Secreted</keyword>
<dbReference type="Pfam" id="PF21467">
    <property type="entry name" value="BetaGal_gal-bd"/>
    <property type="match status" value="2"/>
</dbReference>
<dbReference type="InterPro" id="IPR031330">
    <property type="entry name" value="Gly_Hdrlase_35_cat"/>
</dbReference>
<keyword evidence="5" id="KW-0052">Apoplast</keyword>
<dbReference type="AlphaFoldDB" id="A0A8T2XAG7"/>
<dbReference type="CDD" id="cd22842">
    <property type="entry name" value="Gal_Rha_Lectin_BGal"/>
    <property type="match status" value="1"/>
</dbReference>
<evidence type="ECO:0000256" key="12">
    <source>
        <dbReference type="RuleBase" id="RU003679"/>
    </source>
</evidence>
<evidence type="ECO:0000256" key="6">
    <source>
        <dbReference type="ARBA" id="ARBA00022525"/>
    </source>
</evidence>
<dbReference type="InterPro" id="IPR001944">
    <property type="entry name" value="Glycoside_Hdrlase_35"/>
</dbReference>
<proteinExistence type="inferred from homology"/>
<evidence type="ECO:0000256" key="7">
    <source>
        <dbReference type="ARBA" id="ARBA00022729"/>
    </source>
</evidence>
<keyword evidence="16" id="KW-1185">Reference proteome</keyword>
<comment type="subcellular location">
    <subcellularLocation>
        <location evidence="2">Secreted</location>
        <location evidence="2">Extracellular space</location>
        <location evidence="2">Apoplast</location>
    </subcellularLocation>
</comment>
<dbReference type="PANTHER" id="PTHR23421">
    <property type="entry name" value="BETA-GALACTOSIDASE RELATED"/>
    <property type="match status" value="1"/>
</dbReference>
<gene>
    <name evidence="15" type="ORF">H0E87_022583</name>
</gene>
<evidence type="ECO:0000256" key="2">
    <source>
        <dbReference type="ARBA" id="ARBA00004271"/>
    </source>
</evidence>
<feature type="signal peptide" evidence="13">
    <location>
        <begin position="1"/>
        <end position="20"/>
    </location>
</feature>
<feature type="domain" description="SUEL-type lectin" evidence="14">
    <location>
        <begin position="763"/>
        <end position="850"/>
    </location>
</feature>
<dbReference type="EC" id="3.2.1.23" evidence="4 11"/>
<protein>
    <recommendedName>
        <fullName evidence="4 11">Beta-galactosidase</fullName>
        <ecNumber evidence="4 11">3.2.1.23</ecNumber>
    </recommendedName>
</protein>
<dbReference type="Gene3D" id="2.60.120.740">
    <property type="match status" value="1"/>
</dbReference>
<dbReference type="GO" id="GO:0004565">
    <property type="term" value="F:beta-galactosidase activity"/>
    <property type="evidence" value="ECO:0007669"/>
    <property type="project" value="UniProtKB-EC"/>
</dbReference>
<evidence type="ECO:0000256" key="5">
    <source>
        <dbReference type="ARBA" id="ARBA00022523"/>
    </source>
</evidence>
<evidence type="ECO:0000256" key="4">
    <source>
        <dbReference type="ARBA" id="ARBA00012756"/>
    </source>
</evidence>
<dbReference type="SUPFAM" id="SSF49785">
    <property type="entry name" value="Galactose-binding domain-like"/>
    <property type="match status" value="2"/>
</dbReference>
<comment type="caution">
    <text evidence="15">The sequence shown here is derived from an EMBL/GenBank/DDBJ whole genome shotgun (WGS) entry which is preliminary data.</text>
</comment>
<evidence type="ECO:0000256" key="9">
    <source>
        <dbReference type="ARBA" id="ARBA00023180"/>
    </source>
</evidence>
<dbReference type="Pfam" id="PF02140">
    <property type="entry name" value="SUEL_Lectin"/>
    <property type="match status" value="1"/>
</dbReference>
<dbReference type="InterPro" id="IPR043159">
    <property type="entry name" value="Lectin_gal-bd_sf"/>
</dbReference>
<dbReference type="GO" id="GO:0030246">
    <property type="term" value="F:carbohydrate binding"/>
    <property type="evidence" value="ECO:0007669"/>
    <property type="project" value="InterPro"/>
</dbReference>
<feature type="chain" id="PRO_5035832333" description="Beta-galactosidase" evidence="13">
    <location>
        <begin position="21"/>
        <end position="850"/>
    </location>
</feature>
<evidence type="ECO:0000256" key="3">
    <source>
        <dbReference type="ARBA" id="ARBA00009809"/>
    </source>
</evidence>
<evidence type="ECO:0000256" key="13">
    <source>
        <dbReference type="SAM" id="SignalP"/>
    </source>
</evidence>
<dbReference type="InterPro" id="IPR000922">
    <property type="entry name" value="Lectin_gal-bd_dom"/>
</dbReference>
<evidence type="ECO:0000256" key="11">
    <source>
        <dbReference type="RuleBase" id="RU000675"/>
    </source>
</evidence>
<dbReference type="GO" id="GO:0048046">
    <property type="term" value="C:apoplast"/>
    <property type="evidence" value="ECO:0007669"/>
    <property type="project" value="UniProtKB-SubCell"/>
</dbReference>
<dbReference type="EMBL" id="JACEGQ020000013">
    <property type="protein sequence ID" value="KAH8490118.1"/>
    <property type="molecule type" value="Genomic_DNA"/>
</dbReference>
<reference evidence="15" key="1">
    <citation type="journal article" date="2021" name="J. Hered.">
        <title>Genome Assembly of Salicaceae Populus deltoides (Eastern Cottonwood) I-69 Based on Nanopore Sequencing and Hi-C Technologies.</title>
        <authorList>
            <person name="Bai S."/>
            <person name="Wu H."/>
            <person name="Zhang J."/>
            <person name="Pan Z."/>
            <person name="Zhao W."/>
            <person name="Li Z."/>
            <person name="Tong C."/>
        </authorList>
    </citation>
    <scope>NUCLEOTIDE SEQUENCE</scope>
    <source>
        <tissue evidence="15">Leaf</tissue>
    </source>
</reference>
<dbReference type="InterPro" id="IPR041392">
    <property type="entry name" value="GHD"/>
</dbReference>
<evidence type="ECO:0000313" key="16">
    <source>
        <dbReference type="Proteomes" id="UP000807159"/>
    </source>
</evidence>
<name>A0A8T2XAG7_POPDE</name>
<dbReference type="Gene3D" id="3.20.20.80">
    <property type="entry name" value="Glycosidases"/>
    <property type="match status" value="1"/>
</dbReference>
<comment type="similarity">
    <text evidence="3 12">Belongs to the glycosyl hydrolase 35 family.</text>
</comment>
<dbReference type="SUPFAM" id="SSF51445">
    <property type="entry name" value="(Trans)glycosidases"/>
    <property type="match status" value="1"/>
</dbReference>
<dbReference type="Gene3D" id="2.60.120.260">
    <property type="entry name" value="Galactose-binding domain-like"/>
    <property type="match status" value="2"/>
</dbReference>
<evidence type="ECO:0000256" key="8">
    <source>
        <dbReference type="ARBA" id="ARBA00022801"/>
    </source>
</evidence>
<dbReference type="FunFam" id="2.60.120.260:FF:000050">
    <property type="entry name" value="Beta-galactosidase"/>
    <property type="match status" value="1"/>
</dbReference>
<keyword evidence="8 11" id="KW-0378">Hydrolase</keyword>
<dbReference type="PROSITE" id="PS50228">
    <property type="entry name" value="SUEL_LECTIN"/>
    <property type="match status" value="1"/>
</dbReference>
<sequence>MRRVLFLVAAVLAVIGSGSAVRGGDVTYDSRSLIIDGQRKIVFSGSIHYPRSTPEMWPSLIAKAKEGGLDAIETYVFWNVHEPQPGHYDFSGGHDIVRFIKEVQAQGLYACLRIGPFIQSEWSYGGLPFWLHDIPGIVFRSDNEPFKVIILSLRSLVVCILAWHPDIYSQGLDRLTVYRVQSVDDNIVYMQNFTAKVVSMMQSENLYASQGGPIILSQIENEYGTVQKAYGQEGLAYVQWAAQMAEGLQTGVPWVMCKQNNAPGHVTFVGPNSPNKPSIWTENWTTHYQVYGEDAPLRSAEDIAFHVTLFIAAKKGSFVNYYMYHGGTNFGRTASAFVTTSYYDQAPLDEYGLTTQPKWGHLKELHAAIKLCSTPLLSGGQVNLYLGPQQQAYIFNAVSGECAAFLINNDSSNAASVPFRNASYDLPPMSISILPDCKNVSTQYTTRTMGRGEVLDAADVWQEFTEAIPNFDSTSTRSETLLEQMNTTKDSSDYLWYTFRFQHESSDTQAILDVSSLGHALHAFVNGQAVGELYFTYAKETRSVQGSRKNPRFKFETSVSLSKGINNVSLLSVMVGMPDSGAFLENRAAGLRTVMIRDKQDNNDFTNYSWGYQIGLQGETLQIYTEQGSSQVQWKKFSNAGNPLTWYKTRVDSPPGDVPVGLNLASMGKGEAWVNGQSIGRYWPSYRTPNGSAQTWYHVPRSFLKPAGNLLVLQEEEGGNPLQVSLDTVSISQVCGHVTASHLAPVSSWIEHNQGYKNPAKVSGRRPKVLLACPSKSKISRISFASYGTPLGNCKNSMAVGTCHSQNSKAVVEEACLGKMKCSIPVSVRQFGGDPCPAKAKSLMVVAECR</sequence>
<keyword evidence="10 11" id="KW-0326">Glycosidase</keyword>
<keyword evidence="7 13" id="KW-0732">Signal</keyword>
<dbReference type="PROSITE" id="PS01182">
    <property type="entry name" value="GLYCOSYL_HYDROL_F35"/>
    <property type="match status" value="1"/>
</dbReference>
<organism evidence="15 16">
    <name type="scientific">Populus deltoides</name>
    <name type="common">Eastern poplar</name>
    <name type="synonym">Eastern cottonwood</name>
    <dbReference type="NCBI Taxonomy" id="3696"/>
    <lineage>
        <taxon>Eukaryota</taxon>
        <taxon>Viridiplantae</taxon>
        <taxon>Streptophyta</taxon>
        <taxon>Embryophyta</taxon>
        <taxon>Tracheophyta</taxon>
        <taxon>Spermatophyta</taxon>
        <taxon>Magnoliopsida</taxon>
        <taxon>eudicotyledons</taxon>
        <taxon>Gunneridae</taxon>
        <taxon>Pentapetalae</taxon>
        <taxon>rosids</taxon>
        <taxon>fabids</taxon>
        <taxon>Malpighiales</taxon>
        <taxon>Salicaceae</taxon>
        <taxon>Saliceae</taxon>
        <taxon>Populus</taxon>
    </lineage>
</organism>
<comment type="catalytic activity">
    <reaction evidence="1 11">
        <text>Hydrolysis of terminal non-reducing beta-D-galactose residues in beta-D-galactosides.</text>
        <dbReference type="EC" id="3.2.1.23"/>
    </reaction>
</comment>
<dbReference type="InterPro" id="IPR008979">
    <property type="entry name" value="Galactose-bd-like_sf"/>
</dbReference>
<evidence type="ECO:0000259" key="14">
    <source>
        <dbReference type="PROSITE" id="PS50228"/>
    </source>
</evidence>
<evidence type="ECO:0000256" key="10">
    <source>
        <dbReference type="ARBA" id="ARBA00023295"/>
    </source>
</evidence>
<dbReference type="Pfam" id="PF01301">
    <property type="entry name" value="Glyco_hydro_35"/>
    <property type="match status" value="2"/>
</dbReference>
<dbReference type="Pfam" id="PF17834">
    <property type="entry name" value="GHD"/>
    <property type="match status" value="1"/>
</dbReference>
<dbReference type="GO" id="GO:0005975">
    <property type="term" value="P:carbohydrate metabolic process"/>
    <property type="evidence" value="ECO:0007669"/>
    <property type="project" value="InterPro"/>
</dbReference>
<keyword evidence="9" id="KW-0325">Glycoprotein</keyword>
<evidence type="ECO:0000313" key="15">
    <source>
        <dbReference type="EMBL" id="KAH8490118.1"/>
    </source>
</evidence>
<dbReference type="InterPro" id="IPR048913">
    <property type="entry name" value="BetaGal_gal-bd"/>
</dbReference>
<dbReference type="InterPro" id="IPR017853">
    <property type="entry name" value="GH"/>
</dbReference>
<evidence type="ECO:0000256" key="1">
    <source>
        <dbReference type="ARBA" id="ARBA00001412"/>
    </source>
</evidence>